<dbReference type="InterPro" id="IPR006035">
    <property type="entry name" value="Ureohydrolase"/>
</dbReference>
<dbReference type="InterPro" id="IPR023696">
    <property type="entry name" value="Ureohydrolase_dom_sf"/>
</dbReference>
<dbReference type="Pfam" id="PF00491">
    <property type="entry name" value="Arginase"/>
    <property type="match status" value="1"/>
</dbReference>
<proteinExistence type="inferred from homology"/>
<dbReference type="InterPro" id="IPR020855">
    <property type="entry name" value="Ureohydrolase_Mn_BS"/>
</dbReference>
<evidence type="ECO:0000256" key="4">
    <source>
        <dbReference type="RuleBase" id="RU003684"/>
    </source>
</evidence>
<keyword evidence="6" id="KW-1185">Reference proteome</keyword>
<dbReference type="PROSITE" id="PS51409">
    <property type="entry name" value="ARGINASE_2"/>
    <property type="match status" value="1"/>
</dbReference>
<dbReference type="GO" id="GO:0046872">
    <property type="term" value="F:metal ion binding"/>
    <property type="evidence" value="ECO:0007669"/>
    <property type="project" value="UniProtKB-KW"/>
</dbReference>
<keyword evidence="2 4" id="KW-0378">Hydrolase</keyword>
<dbReference type="Proteomes" id="UP000784294">
    <property type="component" value="Unassembled WGS sequence"/>
</dbReference>
<evidence type="ECO:0000313" key="6">
    <source>
        <dbReference type="Proteomes" id="UP000784294"/>
    </source>
</evidence>
<dbReference type="PROSITE" id="PS01053">
    <property type="entry name" value="ARGINASE_1"/>
    <property type="match status" value="1"/>
</dbReference>
<accession>A0A3S5BP54</accession>
<dbReference type="Gene3D" id="3.40.800.10">
    <property type="entry name" value="Ureohydrolase domain"/>
    <property type="match status" value="1"/>
</dbReference>
<comment type="caution">
    <text evidence="5">The sequence shown here is derived from an EMBL/GenBank/DDBJ whole genome shotgun (WGS) entry which is preliminary data.</text>
</comment>
<evidence type="ECO:0000313" key="5">
    <source>
        <dbReference type="EMBL" id="VEL32839.1"/>
    </source>
</evidence>
<reference evidence="5" key="1">
    <citation type="submission" date="2018-11" db="EMBL/GenBank/DDBJ databases">
        <authorList>
            <consortium name="Pathogen Informatics"/>
        </authorList>
    </citation>
    <scope>NUCLEOTIDE SEQUENCE</scope>
</reference>
<dbReference type="GO" id="GO:0016813">
    <property type="term" value="F:hydrolase activity, acting on carbon-nitrogen (but not peptide) bonds, in linear amidines"/>
    <property type="evidence" value="ECO:0007669"/>
    <property type="project" value="InterPro"/>
</dbReference>
<gene>
    <name evidence="5" type="ORF">PXEA_LOCUS26279</name>
</gene>
<dbReference type="SUPFAM" id="SSF52768">
    <property type="entry name" value="Arginase/deacetylase"/>
    <property type="match status" value="1"/>
</dbReference>
<evidence type="ECO:0008006" key="7">
    <source>
        <dbReference type="Google" id="ProtNLM"/>
    </source>
</evidence>
<dbReference type="OrthoDB" id="288726at2759"/>
<name>A0A3S5BP54_9PLAT</name>
<protein>
    <recommendedName>
        <fullName evidence="7">Arginase</fullName>
    </recommendedName>
</protein>
<keyword evidence="1" id="KW-0479">Metal-binding</keyword>
<dbReference type="AlphaFoldDB" id="A0A3S5BP54"/>
<organism evidence="5 6">
    <name type="scientific">Protopolystoma xenopodis</name>
    <dbReference type="NCBI Taxonomy" id="117903"/>
    <lineage>
        <taxon>Eukaryota</taxon>
        <taxon>Metazoa</taxon>
        <taxon>Spiralia</taxon>
        <taxon>Lophotrochozoa</taxon>
        <taxon>Platyhelminthes</taxon>
        <taxon>Monogenea</taxon>
        <taxon>Polyopisthocotylea</taxon>
        <taxon>Polystomatidea</taxon>
        <taxon>Polystomatidae</taxon>
        <taxon>Protopolystoma</taxon>
    </lineage>
</organism>
<evidence type="ECO:0000256" key="2">
    <source>
        <dbReference type="ARBA" id="ARBA00022801"/>
    </source>
</evidence>
<evidence type="ECO:0000256" key="1">
    <source>
        <dbReference type="ARBA" id="ARBA00022723"/>
    </source>
</evidence>
<evidence type="ECO:0000256" key="3">
    <source>
        <dbReference type="PROSITE-ProRule" id="PRU00742"/>
    </source>
</evidence>
<comment type="similarity">
    <text evidence="3 4">Belongs to the arginase family.</text>
</comment>
<sequence length="88" mass="9665">MKVFFSFDIDAIRAADCPGVSCPSPIGLTAEAALQLCRLAGQSSCVSLFDISEFNPTMEKDRTSRLVCTMLYYFLVGLAERSKHQPTP</sequence>
<dbReference type="EMBL" id="CAAALY010244736">
    <property type="protein sequence ID" value="VEL32839.1"/>
    <property type="molecule type" value="Genomic_DNA"/>
</dbReference>